<keyword evidence="3" id="KW-1185">Reference proteome</keyword>
<dbReference type="PROSITE" id="PS51257">
    <property type="entry name" value="PROKAR_LIPOPROTEIN"/>
    <property type="match status" value="1"/>
</dbReference>
<comment type="caution">
    <text evidence="2">The sequence shown here is derived from an EMBL/GenBank/DDBJ whole genome shotgun (WGS) entry which is preliminary data.</text>
</comment>
<keyword evidence="1" id="KW-0732">Signal</keyword>
<evidence type="ECO:0000313" key="3">
    <source>
        <dbReference type="Proteomes" id="UP001597438"/>
    </source>
</evidence>
<keyword evidence="2" id="KW-0378">Hydrolase</keyword>
<name>A0ABW5X6Z9_9FLAO</name>
<reference evidence="3" key="1">
    <citation type="journal article" date="2019" name="Int. J. Syst. Evol. Microbiol.">
        <title>The Global Catalogue of Microorganisms (GCM) 10K type strain sequencing project: providing services to taxonomists for standard genome sequencing and annotation.</title>
        <authorList>
            <consortium name="The Broad Institute Genomics Platform"/>
            <consortium name="The Broad Institute Genome Sequencing Center for Infectious Disease"/>
            <person name="Wu L."/>
            <person name="Ma J."/>
        </authorList>
    </citation>
    <scope>NUCLEOTIDE SEQUENCE [LARGE SCALE GENOMIC DNA]</scope>
    <source>
        <strain evidence="3">KCTC 52925</strain>
    </source>
</reference>
<feature type="signal peptide" evidence="1">
    <location>
        <begin position="1"/>
        <end position="24"/>
    </location>
</feature>
<protein>
    <submittedName>
        <fullName evidence="2">Glycoside hydrolase family 172 protein</fullName>
    </submittedName>
</protein>
<accession>A0ABW5X6Z9</accession>
<feature type="chain" id="PRO_5045969541" evidence="1">
    <location>
        <begin position="25"/>
        <end position="542"/>
    </location>
</feature>
<dbReference type="Proteomes" id="UP001597438">
    <property type="component" value="Unassembled WGS sequence"/>
</dbReference>
<proteinExistence type="predicted"/>
<dbReference type="RefSeq" id="WP_251740475.1">
    <property type="nucleotide sequence ID" value="NZ_JBHUOJ010000015.1"/>
</dbReference>
<gene>
    <name evidence="2" type="ORF">ACFSYS_07480</name>
</gene>
<dbReference type="InterPro" id="IPR021345">
    <property type="entry name" value="DUF2961"/>
</dbReference>
<evidence type="ECO:0000313" key="2">
    <source>
        <dbReference type="EMBL" id="MFD2833128.1"/>
    </source>
</evidence>
<sequence length="542" mass="60967">MKLFNKALFLSFYIAMSLTSCNNATEGSKNKKEVITFETLLTELTDRSSLTQNPGGKWKQYQASSYQRLSKTPEDTAGWYANNDWNHFQSIDTINGRVEQVLLDVSGPGVVTRIWSGGNPNRKAILRFYIDGDSIPVWEADQAGALIGENKMIGKPLSSLSVNKENEAAKNPAKLGHNLYAPIPFSKHIKITYQGPVKRPPPGNGLFYNINYRIYEDAKAIAMESMTSQTTTKYKEALNTTNKNLSDFMRLNAAGTKTSKETKVQKEEFYLEPKQSQKLEISGMAAIHRIMLSLNTKNKDQAVKDLSIKLSFDNKVTLDMPVGFFFGSGDQLLPVADWYHKMDSSGTMATFWVMPFKENSVVSISNNGTETISADLEIGYSKTKWTDNTFYFHGKYQSLLGFDTTAKEGKDYNFISLENSGIYVGDILQVTKEVAGWWGEGDEKIYVDNESFPSHFGTGTEDYYGYAWGGQYPDPFATPFVGQPIGEANRKDIDGGRSVNTRVRALDAIPYMTSLRFDMESWNWHGGSVDYEWACFWYSDLN</sequence>
<organism evidence="2 3">
    <name type="scientific">Christiangramia antarctica</name>
    <dbReference type="NCBI Taxonomy" id="2058158"/>
    <lineage>
        <taxon>Bacteria</taxon>
        <taxon>Pseudomonadati</taxon>
        <taxon>Bacteroidota</taxon>
        <taxon>Flavobacteriia</taxon>
        <taxon>Flavobacteriales</taxon>
        <taxon>Flavobacteriaceae</taxon>
        <taxon>Christiangramia</taxon>
    </lineage>
</organism>
<dbReference type="Pfam" id="PF11175">
    <property type="entry name" value="DUF2961"/>
    <property type="match status" value="1"/>
</dbReference>
<dbReference type="EMBL" id="JBHUOJ010000015">
    <property type="protein sequence ID" value="MFD2833128.1"/>
    <property type="molecule type" value="Genomic_DNA"/>
</dbReference>
<dbReference type="Gene3D" id="2.60.120.1390">
    <property type="match status" value="2"/>
</dbReference>
<dbReference type="GO" id="GO:0016787">
    <property type="term" value="F:hydrolase activity"/>
    <property type="evidence" value="ECO:0007669"/>
    <property type="project" value="UniProtKB-KW"/>
</dbReference>
<evidence type="ECO:0000256" key="1">
    <source>
        <dbReference type="SAM" id="SignalP"/>
    </source>
</evidence>